<reference evidence="1 2" key="1">
    <citation type="journal article" date="2019" name="Commun. Biol.">
        <title>The bagworm genome reveals a unique fibroin gene that provides high tensile strength.</title>
        <authorList>
            <person name="Kono N."/>
            <person name="Nakamura H."/>
            <person name="Ohtoshi R."/>
            <person name="Tomita M."/>
            <person name="Numata K."/>
            <person name="Arakawa K."/>
        </authorList>
    </citation>
    <scope>NUCLEOTIDE SEQUENCE [LARGE SCALE GENOMIC DNA]</scope>
</reference>
<accession>A0A4C1WUJ9</accession>
<dbReference type="EMBL" id="BGZK01000649">
    <property type="protein sequence ID" value="GBP54550.1"/>
    <property type="molecule type" value="Genomic_DNA"/>
</dbReference>
<evidence type="ECO:0000313" key="2">
    <source>
        <dbReference type="Proteomes" id="UP000299102"/>
    </source>
</evidence>
<dbReference type="AlphaFoldDB" id="A0A4C1WUJ9"/>
<evidence type="ECO:0000313" key="1">
    <source>
        <dbReference type="EMBL" id="GBP54550.1"/>
    </source>
</evidence>
<name>A0A4C1WUJ9_EUMVA</name>
<sequence length="163" mass="18120">MLIWCGSGPGIVVTSECYPSGSEASGVGSGGGEVRRPMVMLYERFADVEKLRKKTKIKNLFAQTTTQNESRTKVRQAIGVSISDFVNFEGHGGAPYRLFDGKIPNSLKQFRKPASLRGFHVDAPNEAANVPLQKSVFFFQRFQSKEKVLKLTARKEQLGFFVL</sequence>
<organism evidence="1 2">
    <name type="scientific">Eumeta variegata</name>
    <name type="common">Bagworm moth</name>
    <name type="synonym">Eumeta japonica</name>
    <dbReference type="NCBI Taxonomy" id="151549"/>
    <lineage>
        <taxon>Eukaryota</taxon>
        <taxon>Metazoa</taxon>
        <taxon>Ecdysozoa</taxon>
        <taxon>Arthropoda</taxon>
        <taxon>Hexapoda</taxon>
        <taxon>Insecta</taxon>
        <taxon>Pterygota</taxon>
        <taxon>Neoptera</taxon>
        <taxon>Endopterygota</taxon>
        <taxon>Lepidoptera</taxon>
        <taxon>Glossata</taxon>
        <taxon>Ditrysia</taxon>
        <taxon>Tineoidea</taxon>
        <taxon>Psychidae</taxon>
        <taxon>Oiketicinae</taxon>
        <taxon>Eumeta</taxon>
    </lineage>
</organism>
<gene>
    <name evidence="1" type="ORF">EVAR_43422_1</name>
</gene>
<dbReference type="Proteomes" id="UP000299102">
    <property type="component" value="Unassembled WGS sequence"/>
</dbReference>
<comment type="caution">
    <text evidence="1">The sequence shown here is derived from an EMBL/GenBank/DDBJ whole genome shotgun (WGS) entry which is preliminary data.</text>
</comment>
<proteinExistence type="predicted"/>
<keyword evidence="2" id="KW-1185">Reference proteome</keyword>
<protein>
    <submittedName>
        <fullName evidence="1">Uncharacterized protein</fullName>
    </submittedName>
</protein>